<accession>A0A1H1IUR7</accession>
<dbReference type="GO" id="GO:0047661">
    <property type="term" value="F:amino-acid racemase activity"/>
    <property type="evidence" value="ECO:0007669"/>
    <property type="project" value="InterPro"/>
</dbReference>
<reference evidence="2" key="1">
    <citation type="submission" date="2016-10" db="EMBL/GenBank/DDBJ databases">
        <authorList>
            <person name="Varghese N."/>
        </authorList>
    </citation>
    <scope>NUCLEOTIDE SEQUENCE [LARGE SCALE GENOMIC DNA]</scope>
    <source>
        <strain evidence="2">GAS106B</strain>
    </source>
</reference>
<dbReference type="EMBL" id="FNKP01000002">
    <property type="protein sequence ID" value="SDR41028.1"/>
    <property type="molecule type" value="Genomic_DNA"/>
</dbReference>
<dbReference type="Pfam" id="PF01177">
    <property type="entry name" value="Asp_Glu_race"/>
    <property type="match status" value="1"/>
</dbReference>
<evidence type="ECO:0000313" key="1">
    <source>
        <dbReference type="EMBL" id="SDR41028.1"/>
    </source>
</evidence>
<dbReference type="AlphaFoldDB" id="A0A1H1IUR7"/>
<gene>
    <name evidence="1" type="ORF">SAMN05443245_5652</name>
</gene>
<dbReference type="Proteomes" id="UP000183487">
    <property type="component" value="Unassembled WGS sequence"/>
</dbReference>
<protein>
    <recommendedName>
        <fullName evidence="3">Arylsulfatase</fullName>
    </recommendedName>
</protein>
<organism evidence="1 2">
    <name type="scientific">Paraburkholderia fungorum</name>
    <dbReference type="NCBI Taxonomy" id="134537"/>
    <lineage>
        <taxon>Bacteria</taxon>
        <taxon>Pseudomonadati</taxon>
        <taxon>Pseudomonadota</taxon>
        <taxon>Betaproteobacteria</taxon>
        <taxon>Burkholderiales</taxon>
        <taxon>Burkholderiaceae</taxon>
        <taxon>Paraburkholderia</taxon>
    </lineage>
</organism>
<dbReference type="OrthoDB" id="6497321at2"/>
<keyword evidence="2" id="KW-1185">Reference proteome</keyword>
<proteinExistence type="predicted"/>
<evidence type="ECO:0008006" key="3">
    <source>
        <dbReference type="Google" id="ProtNLM"/>
    </source>
</evidence>
<name>A0A1H1IUR7_9BURK</name>
<sequence>MHISFLHTLEGNRKIFDDAAKDLGLSSEQLRHEIRTDLRLAIQQTGMVTAEITEQIKHCLVELSTGADAVVVTCATLSSVAAAIDDLPVPIVRADAALAATAARIGGHIVVLCALESSVEPTRRLFAEYVNEKVDSIKVVNVAGIWDLFTGGNLDACLAKVARAANQAYDAGASVVAFAHPWMAQAAPLVHAGRVVLDSPHAALQAIANSNAAR</sequence>
<dbReference type="InterPro" id="IPR015942">
    <property type="entry name" value="Asp/Glu/hydantoin_racemase"/>
</dbReference>
<evidence type="ECO:0000313" key="2">
    <source>
        <dbReference type="Proteomes" id="UP000183487"/>
    </source>
</evidence>